<dbReference type="PANTHER" id="PTHR31286">
    <property type="entry name" value="GLYCINE-RICH CELL WALL STRUCTURAL PROTEIN 1.8-LIKE"/>
    <property type="match status" value="1"/>
</dbReference>
<accession>A0A5N5KBK2</accession>
<proteinExistence type="predicted"/>
<dbReference type="PROSITE" id="PS50158">
    <property type="entry name" value="ZF_CCHC"/>
    <property type="match status" value="1"/>
</dbReference>
<feature type="region of interest" description="Disordered" evidence="2">
    <location>
        <begin position="373"/>
        <end position="392"/>
    </location>
</feature>
<name>A0A5N5KBK2_9ROSI</name>
<dbReference type="InterPro" id="IPR025558">
    <property type="entry name" value="DUF4283"/>
</dbReference>
<protein>
    <recommendedName>
        <fullName evidence="3">CCHC-type domain-containing protein</fullName>
    </recommendedName>
</protein>
<keyword evidence="1" id="KW-0863">Zinc-finger</keyword>
<feature type="domain" description="CCHC-type" evidence="3">
    <location>
        <begin position="232"/>
        <end position="246"/>
    </location>
</feature>
<dbReference type="Pfam" id="PF14111">
    <property type="entry name" value="DUF4283"/>
    <property type="match status" value="1"/>
</dbReference>
<dbReference type="InterPro" id="IPR036691">
    <property type="entry name" value="Endo/exonu/phosph_ase_sf"/>
</dbReference>
<keyword evidence="5" id="KW-1185">Reference proteome</keyword>
<dbReference type="GO" id="GO:0003676">
    <property type="term" value="F:nucleic acid binding"/>
    <property type="evidence" value="ECO:0007669"/>
    <property type="project" value="InterPro"/>
</dbReference>
<dbReference type="InterPro" id="IPR001878">
    <property type="entry name" value="Znf_CCHC"/>
</dbReference>
<evidence type="ECO:0000259" key="3">
    <source>
        <dbReference type="PROSITE" id="PS50158"/>
    </source>
</evidence>
<evidence type="ECO:0000313" key="4">
    <source>
        <dbReference type="EMBL" id="KAB5524887.1"/>
    </source>
</evidence>
<keyword evidence="1" id="KW-0479">Metal-binding</keyword>
<comment type="caution">
    <text evidence="4">The sequence shown here is derived from an EMBL/GenBank/DDBJ whole genome shotgun (WGS) entry which is preliminary data.</text>
</comment>
<evidence type="ECO:0000256" key="1">
    <source>
        <dbReference type="PROSITE-ProRule" id="PRU00047"/>
    </source>
</evidence>
<dbReference type="InterPro" id="IPR036875">
    <property type="entry name" value="Znf_CCHC_sf"/>
</dbReference>
<dbReference type="InterPro" id="IPR040256">
    <property type="entry name" value="At4g02000-like"/>
</dbReference>
<organism evidence="4 5">
    <name type="scientific">Salix brachista</name>
    <dbReference type="NCBI Taxonomy" id="2182728"/>
    <lineage>
        <taxon>Eukaryota</taxon>
        <taxon>Viridiplantae</taxon>
        <taxon>Streptophyta</taxon>
        <taxon>Embryophyta</taxon>
        <taxon>Tracheophyta</taxon>
        <taxon>Spermatophyta</taxon>
        <taxon>Magnoliopsida</taxon>
        <taxon>eudicotyledons</taxon>
        <taxon>Gunneridae</taxon>
        <taxon>Pentapetalae</taxon>
        <taxon>rosids</taxon>
        <taxon>fabids</taxon>
        <taxon>Malpighiales</taxon>
        <taxon>Salicaceae</taxon>
        <taxon>Saliceae</taxon>
        <taxon>Salix</taxon>
    </lineage>
</organism>
<keyword evidence="1" id="KW-0862">Zinc</keyword>
<dbReference type="Proteomes" id="UP000326939">
    <property type="component" value="Chromosome 15"/>
</dbReference>
<dbReference type="AlphaFoldDB" id="A0A5N5KBK2"/>
<dbReference type="GO" id="GO:0008270">
    <property type="term" value="F:zinc ion binding"/>
    <property type="evidence" value="ECO:0007669"/>
    <property type="project" value="UniProtKB-KW"/>
</dbReference>
<evidence type="ECO:0000313" key="5">
    <source>
        <dbReference type="Proteomes" id="UP000326939"/>
    </source>
</evidence>
<feature type="region of interest" description="Disordered" evidence="2">
    <location>
        <begin position="1"/>
        <end position="47"/>
    </location>
</feature>
<evidence type="ECO:0000256" key="2">
    <source>
        <dbReference type="SAM" id="MobiDB-lite"/>
    </source>
</evidence>
<dbReference type="SUPFAM" id="SSF56219">
    <property type="entry name" value="DNase I-like"/>
    <property type="match status" value="1"/>
</dbReference>
<dbReference type="Gene3D" id="3.60.10.10">
    <property type="entry name" value="Endonuclease/exonuclease/phosphatase"/>
    <property type="match status" value="1"/>
</dbReference>
<dbReference type="PANTHER" id="PTHR31286:SF99">
    <property type="entry name" value="DUF4283 DOMAIN-CONTAINING PROTEIN"/>
    <property type="match status" value="1"/>
</dbReference>
<gene>
    <name evidence="4" type="ORF">DKX38_022636</name>
</gene>
<reference evidence="5" key="1">
    <citation type="journal article" date="2019" name="Gigascience">
        <title>De novo genome assembly of the endangered Acer yangbiense, a plant species with extremely small populations endemic to Yunnan Province, China.</title>
        <authorList>
            <person name="Yang J."/>
            <person name="Wariss H.M."/>
            <person name="Tao L."/>
            <person name="Zhang R."/>
            <person name="Yun Q."/>
            <person name="Hollingsworth P."/>
            <person name="Dao Z."/>
            <person name="Luo G."/>
            <person name="Guo H."/>
            <person name="Ma Y."/>
            <person name="Sun W."/>
        </authorList>
    </citation>
    <scope>NUCLEOTIDE SEQUENCE [LARGE SCALE GENOMIC DNA]</scope>
    <source>
        <strain evidence="5">cv. br00</strain>
    </source>
</reference>
<dbReference type="SUPFAM" id="SSF57756">
    <property type="entry name" value="Retrovirus zinc finger-like domains"/>
    <property type="match status" value="1"/>
</dbReference>
<sequence>MTNELAFVAGASDLCPNGGKRPRTNEVRDFGGSASSPSSPPSQPMSFKDKVSADFGKAEDNMVFGDEDSIIIKLMGRPLTFNFLRDRLLRRWQLKGPMTLIDLENNFFIVKFLLEEDMKHVLTGGPWQVVGQYVTTQRWKPGFDPKEEKITHMTAWVRINGLNVEFFRFDVLEKIGNLIGLTVKVDPHTMSQSRGKFARICVELDISKPLTPFIEVEGRTYGVVYEGIQVICFECGHYGHGKDNCPLKENAKNQASEAAEAETMKNVTGLDKSAVEIENLEATRTDQMPGATVNAGINVIEENPPNLHGQWMLLKRKKIKKKFTAEVGKVHVEPKEQLSTGSRFTVLEADGNRGVAFKDANQNSLTGVKKEIHNSASKRSSGRGKLPLTDCATSPRMTDVNLGNKTMPLSCVGAVGLQVQGSDFQNDVQGVFSFNVGVPPASLDFLNTVTLIPDHEPPDIEGMDVTNEEHAPNVQDCIFAEHSQTCEGLVQSGYYLSNDLPTANDGTVAVQRDKMVKCASTIKDFKKMYAIDVFVVLEPRISGSKALNVATNLSFSHYHIVDATGFSGGVWLLWNGNTVSLQVIAHASQSITALVHVQNKCWLLTVVYANPNPRIRESLWTYFDGLAKASNLPWLVMGDFNDIVCASEKCGEGIIWKRIDRGLSNSAWRLLFPEAHLSHLTRINSDHCPIMIRLDSNHSINRVCIPFRFQAMWLSHPDFAMVIRDSWNSCTDHAIQKTANLVSPLIQWNKTVFGCIFQRKRSILARLAGIQKQLCIAPNPFLNQLDLELSGEYNLLLDQEELFWK</sequence>
<dbReference type="EMBL" id="VDCV01000015">
    <property type="protein sequence ID" value="KAB5524887.1"/>
    <property type="molecule type" value="Genomic_DNA"/>
</dbReference>